<keyword evidence="2" id="KW-1185">Reference proteome</keyword>
<evidence type="ECO:0000313" key="2">
    <source>
        <dbReference type="Proteomes" id="UP000224460"/>
    </source>
</evidence>
<accession>A0AC61D9K1</accession>
<dbReference type="Proteomes" id="UP000224460">
    <property type="component" value="Unassembled WGS sequence"/>
</dbReference>
<protein>
    <submittedName>
        <fullName evidence="1">Uncharacterized protein</fullName>
    </submittedName>
</protein>
<comment type="caution">
    <text evidence="1">The sequence shown here is derived from an EMBL/GenBank/DDBJ whole genome shotgun (WGS) entry which is preliminary data.</text>
</comment>
<sequence length="137" mass="14960">MMWLEAEEIMQIRVKCSEPLAVGDGGAGHLNVIPITGGSVTGKYRGVVIAGGADWSTIKSNGAHAFAKYLLQMENGEYVAVENEGILNQDTAKIRTSPRFYADVKGDYSELNKGVYVASLETEAGEYKVNIHVYKMR</sequence>
<dbReference type="EMBL" id="PEDL01000016">
    <property type="protein sequence ID" value="PHV69929.1"/>
    <property type="molecule type" value="Genomic_DNA"/>
</dbReference>
<proteinExistence type="predicted"/>
<organism evidence="1 2">
    <name type="scientific">Sporanaerobium hydrogeniformans</name>
    <dbReference type="NCBI Taxonomy" id="3072179"/>
    <lineage>
        <taxon>Bacteria</taxon>
        <taxon>Bacillati</taxon>
        <taxon>Bacillota</taxon>
        <taxon>Clostridia</taxon>
        <taxon>Lachnospirales</taxon>
        <taxon>Lachnospiraceae</taxon>
        <taxon>Sporanaerobium</taxon>
    </lineage>
</organism>
<gene>
    <name evidence="1" type="ORF">CS063_13175</name>
</gene>
<evidence type="ECO:0000313" key="1">
    <source>
        <dbReference type="EMBL" id="PHV69929.1"/>
    </source>
</evidence>
<name>A0AC61D9K1_9FIRM</name>
<reference evidence="1" key="1">
    <citation type="submission" date="2017-10" db="EMBL/GenBank/DDBJ databases">
        <title>Genome sequence of cellulolytic Lachnospiraceae bacterium XHS1971 isolated from hotspring sediment.</title>
        <authorList>
            <person name="Vasudevan G."/>
            <person name="Joshi A.J."/>
            <person name="Hivarkar S."/>
            <person name="Lanjekar V.B."/>
            <person name="Dhakephalkar P.K."/>
            <person name="Dagar S."/>
        </authorList>
    </citation>
    <scope>NUCLEOTIDE SEQUENCE</scope>
    <source>
        <strain evidence="1">XHS1971</strain>
    </source>
</reference>